<dbReference type="InterPro" id="IPR000836">
    <property type="entry name" value="PRTase_dom"/>
</dbReference>
<dbReference type="Gene3D" id="3.40.50.2020">
    <property type="match status" value="1"/>
</dbReference>
<comment type="caution">
    <text evidence="2">The sequence shown here is derived from an EMBL/GenBank/DDBJ whole genome shotgun (WGS) entry which is preliminary data.</text>
</comment>
<protein>
    <submittedName>
        <fullName evidence="2">ComF family protein</fullName>
    </submittedName>
</protein>
<dbReference type="InterPro" id="IPR029057">
    <property type="entry name" value="PRTase-like"/>
</dbReference>
<name>A0A839ILL6_9GAMM</name>
<dbReference type="EMBL" id="JACJFM010000003">
    <property type="protein sequence ID" value="MBB1485594.1"/>
    <property type="molecule type" value="Genomic_DNA"/>
</dbReference>
<evidence type="ECO:0000256" key="1">
    <source>
        <dbReference type="ARBA" id="ARBA00008007"/>
    </source>
</evidence>
<sequence>MTEQPGTKKTFLHQITQKGHKVFKQKLLSGRCLGCLAPVSGDLPLCDDCKEGLALNHHSCLQCAEPISLLSGQSLSQQWQCGHCQRDAPPFSHTVSPYLYSYPLDRFVSRFKQNRQMIYGRLLGRLMADHLHEHYADKPWQLPDQIVAVPTHRKRRFKRGFNPAALLADEVARKLKRPFNPELCQKITDTPEQHTLSRKERLNNLHGSFRITRRVQDQRIALVDDVMTTGATARVIASMLRDNGASEVCIWTLARTPQPESDL</sequence>
<reference evidence="2 3" key="1">
    <citation type="submission" date="2020-08" db="EMBL/GenBank/DDBJ databases">
        <title>Oceanospirillum sp. nov. isolated from marine sediment.</title>
        <authorList>
            <person name="Ji X."/>
        </authorList>
    </citation>
    <scope>NUCLEOTIDE SEQUENCE [LARGE SCALE GENOMIC DNA]</scope>
    <source>
        <strain evidence="2 3">D5</strain>
    </source>
</reference>
<dbReference type="CDD" id="cd06223">
    <property type="entry name" value="PRTases_typeI"/>
    <property type="match status" value="1"/>
</dbReference>
<dbReference type="SUPFAM" id="SSF53271">
    <property type="entry name" value="PRTase-like"/>
    <property type="match status" value="1"/>
</dbReference>
<organism evidence="2 3">
    <name type="scientific">Oceanospirillum sediminis</name>
    <dbReference type="NCBI Taxonomy" id="2760088"/>
    <lineage>
        <taxon>Bacteria</taxon>
        <taxon>Pseudomonadati</taxon>
        <taxon>Pseudomonadota</taxon>
        <taxon>Gammaproteobacteria</taxon>
        <taxon>Oceanospirillales</taxon>
        <taxon>Oceanospirillaceae</taxon>
        <taxon>Oceanospirillum</taxon>
    </lineage>
</organism>
<dbReference type="Proteomes" id="UP000565262">
    <property type="component" value="Unassembled WGS sequence"/>
</dbReference>
<accession>A0A839ILL6</accession>
<proteinExistence type="inferred from homology"/>
<keyword evidence="3" id="KW-1185">Reference proteome</keyword>
<dbReference type="AlphaFoldDB" id="A0A839ILL6"/>
<dbReference type="InterPro" id="IPR051910">
    <property type="entry name" value="ComF/GntX_DNA_util-trans"/>
</dbReference>
<dbReference type="PANTHER" id="PTHR47505">
    <property type="entry name" value="DNA UTILIZATION PROTEIN YHGH"/>
    <property type="match status" value="1"/>
</dbReference>
<dbReference type="RefSeq" id="WP_182807385.1">
    <property type="nucleotide sequence ID" value="NZ_JACJFM010000003.1"/>
</dbReference>
<dbReference type="PANTHER" id="PTHR47505:SF1">
    <property type="entry name" value="DNA UTILIZATION PROTEIN YHGH"/>
    <property type="match status" value="1"/>
</dbReference>
<evidence type="ECO:0000313" key="3">
    <source>
        <dbReference type="Proteomes" id="UP000565262"/>
    </source>
</evidence>
<gene>
    <name evidence="2" type="ORF">H4O21_03095</name>
</gene>
<evidence type="ECO:0000313" key="2">
    <source>
        <dbReference type="EMBL" id="MBB1485594.1"/>
    </source>
</evidence>
<comment type="similarity">
    <text evidence="1">Belongs to the ComF/GntX family.</text>
</comment>